<name>A0A517MEP2_9BACT</name>
<proteinExistence type="predicted"/>
<sequence>MADPHSERQLDSRLTSLLGQLRSQVRRYIVWDSLLAILAVLLSAFWLGLLFDYVPVLLGGTEMPRSARVVLLLGVAVVIAYLVVKLLVGRLNRSLPDDSLALLLERHHPELGGSLITTVQLHAPSRQGDAHTPEMLQRVGEQAVARIGDVQLGKVFRWQPIQHKVMLVAPLLLAVLVLLIARPHVFQQGAARLLLLTDAAWPRQADLQMVGMEIPRVTALDDDSEAAKSIAFENKIARLPRGANANLRIQARADGAVVPDNCTLYYRTADGARGQANMRRVGRVVDGMQDFVLDGPPLSGIAGDLTFSVRGLDDRLDGYKIEIVPPPAVTSLQILAQSPPYLRADREGTSADLTTEYQPGLRLREGADVTLVATSSKPLSGTEVAITVGDEVVVNPIVEFAEDDLSFRFTIHDLRQSTKVVVVPIDKEGLTSQTPFRYFLGVINDNPPEIEMRLKGIDLAVTKMANIPLRGTITDDYGITTSEVSVVEVSDQETQTQPTTMPISIDREGVFAAEIDLRSLVDSGRLTPLQPGSAINVFAETSDAYDLGPPHLARSEVYRLQIVTPDELLAMLERRELGLRARLEQAINETRSLRDTLDLLRREGWSDTSTDTPERAEQVLRLRIQQTALQTTKTSEELQGLASGVENILEEMVNNRVDSPDRRSRLSAAVAQPLRKVISGPLELLGEQITGIEERIADPSTGQDQTALAVATADQTLLDLTAILEKMLDLESYNEILDLVRSLIEAQEGLIEDTEQERTERIRNLFNE</sequence>
<protein>
    <recommendedName>
        <fullName evidence="5">Polyketide synthase</fullName>
    </recommendedName>
</protein>
<reference evidence="3 4" key="1">
    <citation type="submission" date="2019-02" db="EMBL/GenBank/DDBJ databases">
        <title>Deep-cultivation of Planctomycetes and their phenomic and genomic characterization uncovers novel biology.</title>
        <authorList>
            <person name="Wiegand S."/>
            <person name="Jogler M."/>
            <person name="Boedeker C."/>
            <person name="Pinto D."/>
            <person name="Vollmers J."/>
            <person name="Rivas-Marin E."/>
            <person name="Kohn T."/>
            <person name="Peeters S.H."/>
            <person name="Heuer A."/>
            <person name="Rast P."/>
            <person name="Oberbeckmann S."/>
            <person name="Bunk B."/>
            <person name="Jeske O."/>
            <person name="Meyerdierks A."/>
            <person name="Storesund J.E."/>
            <person name="Kallscheuer N."/>
            <person name="Luecker S."/>
            <person name="Lage O.M."/>
            <person name="Pohl T."/>
            <person name="Merkel B.J."/>
            <person name="Hornburger P."/>
            <person name="Mueller R.-W."/>
            <person name="Bruemmer F."/>
            <person name="Labrenz M."/>
            <person name="Spormann A.M."/>
            <person name="Op den Camp H."/>
            <person name="Overmann J."/>
            <person name="Amann R."/>
            <person name="Jetten M.S.M."/>
            <person name="Mascher T."/>
            <person name="Medema M.H."/>
            <person name="Devos D.P."/>
            <person name="Kaster A.-K."/>
            <person name="Ovreas L."/>
            <person name="Rohde M."/>
            <person name="Galperin M.Y."/>
            <person name="Jogler C."/>
        </authorList>
    </citation>
    <scope>NUCLEOTIDE SEQUENCE [LARGE SCALE GENOMIC DNA]</scope>
    <source>
        <strain evidence="3 4">FF011L</strain>
    </source>
</reference>
<evidence type="ECO:0008006" key="5">
    <source>
        <dbReference type="Google" id="ProtNLM"/>
    </source>
</evidence>
<keyword evidence="2" id="KW-0472">Membrane</keyword>
<feature type="transmembrane region" description="Helical" evidence="2">
    <location>
        <begin position="69"/>
        <end position="88"/>
    </location>
</feature>
<dbReference type="OrthoDB" id="256197at2"/>
<evidence type="ECO:0000256" key="1">
    <source>
        <dbReference type="SAM" id="Coils"/>
    </source>
</evidence>
<dbReference type="Proteomes" id="UP000320672">
    <property type="component" value="Chromosome"/>
</dbReference>
<feature type="transmembrane region" description="Helical" evidence="2">
    <location>
        <begin position="165"/>
        <end position="185"/>
    </location>
</feature>
<keyword evidence="2" id="KW-1133">Transmembrane helix</keyword>
<dbReference type="AlphaFoldDB" id="A0A517MEP2"/>
<keyword evidence="2" id="KW-0812">Transmembrane</keyword>
<evidence type="ECO:0000313" key="4">
    <source>
        <dbReference type="Proteomes" id="UP000320672"/>
    </source>
</evidence>
<dbReference type="EMBL" id="CP036262">
    <property type="protein sequence ID" value="QDS93364.1"/>
    <property type="molecule type" value="Genomic_DNA"/>
</dbReference>
<organism evidence="3 4">
    <name type="scientific">Roseimaritima multifibrata</name>
    <dbReference type="NCBI Taxonomy" id="1930274"/>
    <lineage>
        <taxon>Bacteria</taxon>
        <taxon>Pseudomonadati</taxon>
        <taxon>Planctomycetota</taxon>
        <taxon>Planctomycetia</taxon>
        <taxon>Pirellulales</taxon>
        <taxon>Pirellulaceae</taxon>
        <taxon>Roseimaritima</taxon>
    </lineage>
</organism>
<dbReference type="KEGG" id="rml:FF011L_21270"/>
<evidence type="ECO:0000256" key="2">
    <source>
        <dbReference type="SAM" id="Phobius"/>
    </source>
</evidence>
<keyword evidence="1" id="KW-0175">Coiled coil</keyword>
<feature type="coiled-coil region" evidence="1">
    <location>
        <begin position="569"/>
        <end position="603"/>
    </location>
</feature>
<keyword evidence="4" id="KW-1185">Reference proteome</keyword>
<gene>
    <name evidence="3" type="ORF">FF011L_21270</name>
</gene>
<evidence type="ECO:0000313" key="3">
    <source>
        <dbReference type="EMBL" id="QDS93364.1"/>
    </source>
</evidence>
<accession>A0A517MEP2</accession>
<dbReference type="RefSeq" id="WP_145351545.1">
    <property type="nucleotide sequence ID" value="NZ_CP036262.1"/>
</dbReference>
<feature type="transmembrane region" description="Helical" evidence="2">
    <location>
        <begin position="28"/>
        <end position="49"/>
    </location>
</feature>